<dbReference type="InterPro" id="IPR009057">
    <property type="entry name" value="Homeodomain-like_sf"/>
</dbReference>
<keyword evidence="3" id="KW-0804">Transcription</keyword>
<dbReference type="GO" id="GO:0003700">
    <property type="term" value="F:DNA-binding transcription factor activity"/>
    <property type="evidence" value="ECO:0007669"/>
    <property type="project" value="TreeGrafter"/>
</dbReference>
<dbReference type="PANTHER" id="PTHR30055:SF234">
    <property type="entry name" value="HTH-TYPE TRANSCRIPTIONAL REGULATOR BETI"/>
    <property type="match status" value="1"/>
</dbReference>
<dbReference type="PROSITE" id="PS50977">
    <property type="entry name" value="HTH_TETR_2"/>
    <property type="match status" value="1"/>
</dbReference>
<dbReference type="InterPro" id="IPR023772">
    <property type="entry name" value="DNA-bd_HTH_TetR-type_CS"/>
</dbReference>
<dbReference type="Pfam" id="PF00440">
    <property type="entry name" value="TetR_N"/>
    <property type="match status" value="1"/>
</dbReference>
<dbReference type="Gene3D" id="1.10.357.10">
    <property type="entry name" value="Tetracycline Repressor, domain 2"/>
    <property type="match status" value="1"/>
</dbReference>
<evidence type="ECO:0000259" key="5">
    <source>
        <dbReference type="PROSITE" id="PS50977"/>
    </source>
</evidence>
<evidence type="ECO:0000256" key="1">
    <source>
        <dbReference type="ARBA" id="ARBA00023015"/>
    </source>
</evidence>
<dbReference type="InterPro" id="IPR001647">
    <property type="entry name" value="HTH_TetR"/>
</dbReference>
<gene>
    <name evidence="6" type="ORF">EII34_10545</name>
</gene>
<proteinExistence type="predicted"/>
<feature type="domain" description="HTH tetR-type" evidence="5">
    <location>
        <begin position="68"/>
        <end position="128"/>
    </location>
</feature>
<dbReference type="GO" id="GO:0000976">
    <property type="term" value="F:transcription cis-regulatory region binding"/>
    <property type="evidence" value="ECO:0007669"/>
    <property type="project" value="TreeGrafter"/>
</dbReference>
<feature type="DNA-binding region" description="H-T-H motif" evidence="4">
    <location>
        <begin position="91"/>
        <end position="110"/>
    </location>
</feature>
<dbReference type="InterPro" id="IPR036271">
    <property type="entry name" value="Tet_transcr_reg_TetR-rel_C_sf"/>
</dbReference>
<comment type="caution">
    <text evidence="6">The sequence shown here is derived from an EMBL/GenBank/DDBJ whole genome shotgun (WGS) entry which is preliminary data.</text>
</comment>
<dbReference type="PROSITE" id="PS01081">
    <property type="entry name" value="HTH_TETR_1"/>
    <property type="match status" value="1"/>
</dbReference>
<organism evidence="6 7">
    <name type="scientific">Arachnia propionica</name>
    <dbReference type="NCBI Taxonomy" id="1750"/>
    <lineage>
        <taxon>Bacteria</taxon>
        <taxon>Bacillati</taxon>
        <taxon>Actinomycetota</taxon>
        <taxon>Actinomycetes</taxon>
        <taxon>Propionibacteriales</taxon>
        <taxon>Propionibacteriaceae</taxon>
        <taxon>Arachnia</taxon>
    </lineage>
</organism>
<evidence type="ECO:0000256" key="4">
    <source>
        <dbReference type="PROSITE-ProRule" id="PRU00335"/>
    </source>
</evidence>
<evidence type="ECO:0000256" key="3">
    <source>
        <dbReference type="ARBA" id="ARBA00023163"/>
    </source>
</evidence>
<name>A0A3P1T616_9ACTN</name>
<keyword evidence="1" id="KW-0805">Transcription regulation</keyword>
<keyword evidence="2 4" id="KW-0238">DNA-binding</keyword>
<dbReference type="OrthoDB" id="9816296at2"/>
<reference evidence="6 7" key="1">
    <citation type="submission" date="2018-11" db="EMBL/GenBank/DDBJ databases">
        <title>Genomes From Bacteria Associated with the Canine Oral Cavity: a Test Case for Automated Genome-Based Taxonomic Assignment.</title>
        <authorList>
            <person name="Coil D.A."/>
            <person name="Jospin G."/>
            <person name="Darling A.E."/>
            <person name="Wallis C."/>
            <person name="Davis I.J."/>
            <person name="Harris S."/>
            <person name="Eisen J.A."/>
            <person name="Holcombe L.J."/>
            <person name="O'Flynn C."/>
        </authorList>
    </citation>
    <scope>NUCLEOTIDE SEQUENCE [LARGE SCALE GENOMIC DNA]</scope>
    <source>
        <strain evidence="6 7">OH887_COT-365</strain>
    </source>
</reference>
<dbReference type="Proteomes" id="UP000280819">
    <property type="component" value="Unassembled WGS sequence"/>
</dbReference>
<dbReference type="AlphaFoldDB" id="A0A3P1T616"/>
<dbReference type="SUPFAM" id="SSF48498">
    <property type="entry name" value="Tetracyclin repressor-like, C-terminal domain"/>
    <property type="match status" value="1"/>
</dbReference>
<evidence type="ECO:0000313" key="7">
    <source>
        <dbReference type="Proteomes" id="UP000280819"/>
    </source>
</evidence>
<dbReference type="EMBL" id="RQZG01000012">
    <property type="protein sequence ID" value="RRD04266.1"/>
    <property type="molecule type" value="Genomic_DNA"/>
</dbReference>
<evidence type="ECO:0000313" key="6">
    <source>
        <dbReference type="EMBL" id="RRD04266.1"/>
    </source>
</evidence>
<evidence type="ECO:0000256" key="2">
    <source>
        <dbReference type="ARBA" id="ARBA00023125"/>
    </source>
</evidence>
<accession>A0A3P1T616</accession>
<protein>
    <submittedName>
        <fullName evidence="6">TetR/AcrR family transcriptional regulator</fullName>
    </submittedName>
</protein>
<sequence>MPAALASRMNRSISTCARDASSSAACSANSRRRSASAFRCSRSSMGQAYGGGEQPSIMWYAVLAWGMATTRERILEAACGIARRSGLRAVTVRAVATTTGVGMGTLRHHFPSQGGLHVAVLERMLGEDIDESRLQEPSLTPAERLTACLQQFLPEEPWRQQMWFDMHRAGTGPEASGATREHLAGVTRRRRTLVEAWLTRLVDDGARLRARERTSRFRPAADPLDVTEAALMLTSVVSGLCLDVLTEGSGVTVDQARSLLARVVEDLIS</sequence>
<dbReference type="SUPFAM" id="SSF46689">
    <property type="entry name" value="Homeodomain-like"/>
    <property type="match status" value="1"/>
</dbReference>
<dbReference type="InterPro" id="IPR050109">
    <property type="entry name" value="HTH-type_TetR-like_transc_reg"/>
</dbReference>
<dbReference type="PANTHER" id="PTHR30055">
    <property type="entry name" value="HTH-TYPE TRANSCRIPTIONAL REGULATOR RUTR"/>
    <property type="match status" value="1"/>
</dbReference>